<dbReference type="Pfam" id="PF07690">
    <property type="entry name" value="MFS_1"/>
    <property type="match status" value="1"/>
</dbReference>
<dbReference type="InterPro" id="IPR036259">
    <property type="entry name" value="MFS_trans_sf"/>
</dbReference>
<dbReference type="GO" id="GO:0005886">
    <property type="term" value="C:plasma membrane"/>
    <property type="evidence" value="ECO:0007669"/>
    <property type="project" value="UniProtKB-SubCell"/>
</dbReference>
<proteinExistence type="predicted"/>
<dbReference type="Gene3D" id="1.20.1250.20">
    <property type="entry name" value="MFS general substrate transporter like domains"/>
    <property type="match status" value="2"/>
</dbReference>
<name>A0A0B8R0Y3_LACLL</name>
<comment type="subcellular location">
    <subcellularLocation>
        <location evidence="1">Cell membrane</location>
        <topology evidence="1">Multi-pass membrane protein</topology>
    </subcellularLocation>
</comment>
<evidence type="ECO:0000313" key="6">
    <source>
        <dbReference type="EMBL" id="GAM80838.1"/>
    </source>
</evidence>
<dbReference type="PROSITE" id="PS50850">
    <property type="entry name" value="MFS"/>
    <property type="match status" value="1"/>
</dbReference>
<dbReference type="AlphaFoldDB" id="A0A0B8R0Y3"/>
<dbReference type="InterPro" id="IPR011701">
    <property type="entry name" value="MFS"/>
</dbReference>
<keyword evidence="4" id="KW-1133">Transmembrane helix</keyword>
<evidence type="ECO:0000256" key="2">
    <source>
        <dbReference type="ARBA" id="ARBA00022448"/>
    </source>
</evidence>
<sequence length="457" mass="49635">MNTELETNTANHKISAKTRFSIVAVALVAFMGILAETSLNVTFPTLEKTFGLPLSTVQWVTTAYLLVVAIVMPTSSYISQRFQNRTLFFSGLIFFTLGDLLSLISPNFTILMAGRLIQGIGTGIAIPLMFNLVLTKIPRERVGLWMGFAGMILSIAPALGPTYGGLLTGTLGWRMIFAIILIIPICLFPLGAWAIEKSEKKRPGKFDFIAFIFLSLAMTSALLALDSLSSAHFSWIWLVVFILGLIAFIWRSKTSTLNFIDINVFKSPTFTLSVLVYCILQFVNLGINFIIPNFLQVSLGATSTLAGFSLLPGSLIGSAAQGPIGALYDRKGAKKILYSGNTVFFIALVLLTIFTKNLTLLGVMGLYVVFTIGRSSSFATTMTNSLAQLPHDKAASGNAWFTTTSQFAASAGTATASLIATKSSNLTTGTQHVFMFFLCLALLNFVFYTLILNKKIK</sequence>
<dbReference type="PANTHER" id="PTHR42718">
    <property type="entry name" value="MAJOR FACILITATOR SUPERFAMILY MULTIDRUG TRANSPORTER MFSC"/>
    <property type="match status" value="1"/>
</dbReference>
<protein>
    <submittedName>
        <fullName evidence="6">Permeases of the major facilitator superfamily</fullName>
    </submittedName>
</protein>
<comment type="caution">
    <text evidence="6">The sequence shown here is derived from an EMBL/GenBank/DDBJ whole genome shotgun (WGS) entry which is preliminary data.</text>
</comment>
<evidence type="ECO:0000256" key="1">
    <source>
        <dbReference type="ARBA" id="ARBA00004651"/>
    </source>
</evidence>
<keyword evidence="2" id="KW-0813">Transport</keyword>
<dbReference type="GO" id="GO:0022857">
    <property type="term" value="F:transmembrane transporter activity"/>
    <property type="evidence" value="ECO:0007669"/>
    <property type="project" value="InterPro"/>
</dbReference>
<dbReference type="RefSeq" id="WP_025016695.1">
    <property type="nucleotide sequence ID" value="NZ_BAABQR010000005.1"/>
</dbReference>
<dbReference type="PANTHER" id="PTHR42718:SF9">
    <property type="entry name" value="MAJOR FACILITATOR SUPERFAMILY MULTIDRUG TRANSPORTER MFSC"/>
    <property type="match status" value="1"/>
</dbReference>
<accession>A0A0B8R0Y3</accession>
<keyword evidence="5" id="KW-0472">Membrane</keyword>
<reference evidence="6 7" key="1">
    <citation type="submission" date="2015-01" db="EMBL/GenBank/DDBJ databases">
        <title>Lactococcus lactis subsp.lactis JCM 5805 whole genome shotgun sequence.</title>
        <authorList>
            <person name="Fujii T."/>
            <person name="Tomita Y."/>
            <person name="Ikushima S."/>
            <person name="Fujiwara D."/>
        </authorList>
    </citation>
    <scope>NUCLEOTIDE SEQUENCE [LARGE SCALE GENOMIC DNA]</scope>
    <source>
        <strain evidence="6 7">JCM 5805</strain>
    </source>
</reference>
<gene>
    <name evidence="6" type="ORF">JCM5805K_1954</name>
</gene>
<dbReference type="PATRIC" id="fig|1360.96.peg.2353"/>
<dbReference type="SUPFAM" id="SSF103473">
    <property type="entry name" value="MFS general substrate transporter"/>
    <property type="match status" value="1"/>
</dbReference>
<dbReference type="EMBL" id="BBSI01000030">
    <property type="protein sequence ID" value="GAM80838.1"/>
    <property type="molecule type" value="Genomic_DNA"/>
</dbReference>
<dbReference type="PRINTS" id="PR01036">
    <property type="entry name" value="TCRTETB"/>
</dbReference>
<evidence type="ECO:0000313" key="7">
    <source>
        <dbReference type="Proteomes" id="UP000031847"/>
    </source>
</evidence>
<evidence type="ECO:0000256" key="4">
    <source>
        <dbReference type="ARBA" id="ARBA00022989"/>
    </source>
</evidence>
<dbReference type="InterPro" id="IPR020846">
    <property type="entry name" value="MFS_dom"/>
</dbReference>
<keyword evidence="3" id="KW-0812">Transmembrane</keyword>
<evidence type="ECO:0000256" key="5">
    <source>
        <dbReference type="ARBA" id="ARBA00023136"/>
    </source>
</evidence>
<organism evidence="6 7">
    <name type="scientific">Lactococcus lactis subsp. lactis</name>
    <name type="common">Streptococcus lactis</name>
    <dbReference type="NCBI Taxonomy" id="1360"/>
    <lineage>
        <taxon>Bacteria</taxon>
        <taxon>Bacillati</taxon>
        <taxon>Bacillota</taxon>
        <taxon>Bacilli</taxon>
        <taxon>Lactobacillales</taxon>
        <taxon>Streptococcaceae</taxon>
        <taxon>Lactococcus</taxon>
    </lineage>
</organism>
<dbReference type="Proteomes" id="UP000031847">
    <property type="component" value="Unassembled WGS sequence"/>
</dbReference>
<evidence type="ECO:0000256" key="3">
    <source>
        <dbReference type="ARBA" id="ARBA00022692"/>
    </source>
</evidence>